<name>A0AAN9REN7_CANGL</name>
<dbReference type="EMBL" id="JAYMYQ010000001">
    <property type="protein sequence ID" value="KAK7363783.1"/>
    <property type="molecule type" value="Genomic_DNA"/>
</dbReference>
<comment type="caution">
    <text evidence="1">The sequence shown here is derived from an EMBL/GenBank/DDBJ whole genome shotgun (WGS) entry which is preliminary data.</text>
</comment>
<reference evidence="1 2" key="1">
    <citation type="submission" date="2024-01" db="EMBL/GenBank/DDBJ databases">
        <title>The genomes of 5 underutilized Papilionoideae crops provide insights into root nodulation and disease resistanc.</title>
        <authorList>
            <person name="Jiang F."/>
        </authorList>
    </citation>
    <scope>NUCLEOTIDE SEQUENCE [LARGE SCALE GENOMIC DNA]</scope>
    <source>
        <strain evidence="1">LVBAO_FW01</strain>
        <tissue evidence="1">Leaves</tissue>
    </source>
</reference>
<organism evidence="1 2">
    <name type="scientific">Canavalia gladiata</name>
    <name type="common">Sword bean</name>
    <name type="synonym">Dolichos gladiatus</name>
    <dbReference type="NCBI Taxonomy" id="3824"/>
    <lineage>
        <taxon>Eukaryota</taxon>
        <taxon>Viridiplantae</taxon>
        <taxon>Streptophyta</taxon>
        <taxon>Embryophyta</taxon>
        <taxon>Tracheophyta</taxon>
        <taxon>Spermatophyta</taxon>
        <taxon>Magnoliopsida</taxon>
        <taxon>eudicotyledons</taxon>
        <taxon>Gunneridae</taxon>
        <taxon>Pentapetalae</taxon>
        <taxon>rosids</taxon>
        <taxon>fabids</taxon>
        <taxon>Fabales</taxon>
        <taxon>Fabaceae</taxon>
        <taxon>Papilionoideae</taxon>
        <taxon>50 kb inversion clade</taxon>
        <taxon>NPAAA clade</taxon>
        <taxon>indigoferoid/millettioid clade</taxon>
        <taxon>Phaseoleae</taxon>
        <taxon>Canavalia</taxon>
    </lineage>
</organism>
<dbReference type="AlphaFoldDB" id="A0AAN9REN7"/>
<proteinExistence type="predicted"/>
<gene>
    <name evidence="1" type="ORF">VNO77_05940</name>
</gene>
<sequence>MSNTEFVNEHGMVVLVVSKREKRTKEKEKREREKSDSLSCICFFLHSIIHHSQYLVGDLLALPRFDRSFLISLSLS</sequence>
<dbReference type="Proteomes" id="UP001367508">
    <property type="component" value="Unassembled WGS sequence"/>
</dbReference>
<accession>A0AAN9REN7</accession>
<evidence type="ECO:0000313" key="1">
    <source>
        <dbReference type="EMBL" id="KAK7363783.1"/>
    </source>
</evidence>
<evidence type="ECO:0000313" key="2">
    <source>
        <dbReference type="Proteomes" id="UP001367508"/>
    </source>
</evidence>
<keyword evidence="2" id="KW-1185">Reference proteome</keyword>
<protein>
    <submittedName>
        <fullName evidence="1">Uncharacterized protein</fullName>
    </submittedName>
</protein>